<dbReference type="InterPro" id="IPR023296">
    <property type="entry name" value="Glyco_hydro_beta-prop_sf"/>
</dbReference>
<evidence type="ECO:0008006" key="2">
    <source>
        <dbReference type="Google" id="ProtNLM"/>
    </source>
</evidence>
<dbReference type="Gene3D" id="2.115.10.20">
    <property type="entry name" value="Glycosyl hydrolase domain, family 43"/>
    <property type="match status" value="1"/>
</dbReference>
<dbReference type="EMBL" id="UINC01009275">
    <property type="protein sequence ID" value="SVA41625.1"/>
    <property type="molecule type" value="Genomic_DNA"/>
</dbReference>
<organism evidence="1">
    <name type="scientific">marine metagenome</name>
    <dbReference type="NCBI Taxonomy" id="408172"/>
    <lineage>
        <taxon>unclassified sequences</taxon>
        <taxon>metagenomes</taxon>
        <taxon>ecological metagenomes</taxon>
    </lineage>
</organism>
<protein>
    <recommendedName>
        <fullName evidence="2">Glycosyl hydrolase family 32 N-terminal domain-containing protein</fullName>
    </recommendedName>
</protein>
<evidence type="ECO:0000313" key="1">
    <source>
        <dbReference type="EMBL" id="SVA41625.1"/>
    </source>
</evidence>
<proteinExistence type="predicted"/>
<sequence>MNIERELLEGAIIREPVGDEKGYWVGAPGWCWDEVDQVAYLTYRIRRPRGVEPDRGGESRIARTTDFKTFEDVWSVRKSQYDSASIEKSILKRGPDGQWRYFTSYVAPEDGRWCTTVNRADTVEALDPGNTKRLFTATELGLEGVKDPWLMEVDGVYYLFLSVAKSTSTTGDKSHDSLDIFNTGECVSATALATSTDLDQWDWQGIVLEPEGDTAWDKYCRRINSVLPLNGRYYAFYDGSAGHHENYEEKTGLAVSDDLKSWEVLSPDGPVVLSPHASGSLRYIDAQRMGDEIVFIHELTRANGAHEMRLAKFAADGFSLV</sequence>
<name>A0A381VMR6_9ZZZZ</name>
<dbReference type="AlphaFoldDB" id="A0A381VMR6"/>
<accession>A0A381VMR6</accession>
<reference evidence="1" key="1">
    <citation type="submission" date="2018-05" db="EMBL/GenBank/DDBJ databases">
        <authorList>
            <person name="Lanie J.A."/>
            <person name="Ng W.-L."/>
            <person name="Kazmierczak K.M."/>
            <person name="Andrzejewski T.M."/>
            <person name="Davidsen T.M."/>
            <person name="Wayne K.J."/>
            <person name="Tettelin H."/>
            <person name="Glass J.I."/>
            <person name="Rusch D."/>
            <person name="Podicherti R."/>
            <person name="Tsui H.-C.T."/>
            <person name="Winkler M.E."/>
        </authorList>
    </citation>
    <scope>NUCLEOTIDE SEQUENCE</scope>
</reference>
<gene>
    <name evidence="1" type="ORF">METZ01_LOCUS94479</name>
</gene>
<dbReference type="SUPFAM" id="SSF75005">
    <property type="entry name" value="Arabinanase/levansucrase/invertase"/>
    <property type="match status" value="1"/>
</dbReference>